<gene>
    <name evidence="4" type="ORF">K435DRAFT_876879</name>
</gene>
<dbReference type="Pfam" id="PF18758">
    <property type="entry name" value="KDZ"/>
    <property type="match status" value="1"/>
</dbReference>
<dbReference type="EMBL" id="ML180238">
    <property type="protein sequence ID" value="THU78218.1"/>
    <property type="molecule type" value="Genomic_DNA"/>
</dbReference>
<reference evidence="4 5" key="1">
    <citation type="journal article" date="2019" name="Nat. Ecol. Evol.">
        <title>Megaphylogeny resolves global patterns of mushroom evolution.</title>
        <authorList>
            <person name="Varga T."/>
            <person name="Krizsan K."/>
            <person name="Foldi C."/>
            <person name="Dima B."/>
            <person name="Sanchez-Garcia M."/>
            <person name="Sanchez-Ramirez S."/>
            <person name="Szollosi G.J."/>
            <person name="Szarkandi J.G."/>
            <person name="Papp V."/>
            <person name="Albert L."/>
            <person name="Andreopoulos W."/>
            <person name="Angelini C."/>
            <person name="Antonin V."/>
            <person name="Barry K.W."/>
            <person name="Bougher N.L."/>
            <person name="Buchanan P."/>
            <person name="Buyck B."/>
            <person name="Bense V."/>
            <person name="Catcheside P."/>
            <person name="Chovatia M."/>
            <person name="Cooper J."/>
            <person name="Damon W."/>
            <person name="Desjardin D."/>
            <person name="Finy P."/>
            <person name="Geml J."/>
            <person name="Haridas S."/>
            <person name="Hughes K."/>
            <person name="Justo A."/>
            <person name="Karasinski D."/>
            <person name="Kautmanova I."/>
            <person name="Kiss B."/>
            <person name="Kocsube S."/>
            <person name="Kotiranta H."/>
            <person name="LaButti K.M."/>
            <person name="Lechner B.E."/>
            <person name="Liimatainen K."/>
            <person name="Lipzen A."/>
            <person name="Lukacs Z."/>
            <person name="Mihaltcheva S."/>
            <person name="Morgado L.N."/>
            <person name="Niskanen T."/>
            <person name="Noordeloos M.E."/>
            <person name="Ohm R.A."/>
            <person name="Ortiz-Santana B."/>
            <person name="Ovrebo C."/>
            <person name="Racz N."/>
            <person name="Riley R."/>
            <person name="Savchenko A."/>
            <person name="Shiryaev A."/>
            <person name="Soop K."/>
            <person name="Spirin V."/>
            <person name="Szebenyi C."/>
            <person name="Tomsovsky M."/>
            <person name="Tulloss R.E."/>
            <person name="Uehling J."/>
            <person name="Grigoriev I.V."/>
            <person name="Vagvolgyi C."/>
            <person name="Papp T."/>
            <person name="Martin F.M."/>
            <person name="Miettinen O."/>
            <person name="Hibbett D.S."/>
            <person name="Nagy L.G."/>
        </authorList>
    </citation>
    <scope>NUCLEOTIDE SEQUENCE [LARGE SCALE GENOMIC DNA]</scope>
    <source>
        <strain evidence="4 5">CBS 962.96</strain>
    </source>
</reference>
<sequence length="1153" mass="131731">MSRPTKRFRSANYNPLSNVTSLHSLGLSFHAPEDSIIQQSRFSDDGRRIHNRVIGAAPVRPRRYTAIEPHDDWTDFEPGLNEYSGFRGPEETPFVFQVRKGRVTKVSKRKIFASDRPMKIFISHRDDYLTVQMILKGRGDRVPERCTSCPSDCAPVEPAFRCIDCTHSPLVCQDCIVQRHQCNPLHRIEHWTGRYFKKVSLKRLGLVVQLGHQDGSECPTPVLGPSKFIVVHENGVHRVSLRYCGCERSVSSLTGIMHHKWEQLMRNRWFPATHTRPKTACTFQMLQCFHMLTLSGKLTAYDYYGGLVKLTNNTGEKIPNRYPSTLRVSRQWRHLRMLRRGGRGNDGERTIAQTKPGKLAVQCIACPIPGVNLPEGWANAPDGIKFIYAMFLAFDACFRLKRKKVSSWTRDPSLQDGMAYFVEIQPYLAWVKKMQEQKEMSTCTGLSALDHANTKYHEGYDDTGKVAGLCARHEILQKNGMGATQVGKRYANVDFIVASLLRHLSVLLALVLSYDIACQWSKNLIKRLKALPPFIRLNLVSRVVKFVIPKLHILGHLIKCQEKFSLSLTGGVGQTDAESIERLWSGIGPVSTSLKEMGPGSHHDILEDHIGYWNWNKITSMGALLKRRLIAAFKEYQGQFQSWAEFTKSQQQHAAEWKDMVDEYEGGLSEYNPYASPLSGKTAQTVRLELAKEAIDKATREMREEERQEAEQVEEDFEDELPDLETSPGEFLYFGLEIEHQQRELGLDISSIKSPTNKQMTAILDRRTKLTKQIRRFRALQLAYMPVSLQAIATLPASQTGVNAEEIPLYLPSMLSEEQRSSDLCKSCLPTMELRLRDGQLNEHLNHLRQALLVKKRMLTYKKTNARNQGATTRSRALIARQEKKVKLAATSYQQAWKAKLALVGGDKNMVGWKELLQEHIVCMEDLQDAEKKKAMAMKQHRKEAAQRALNGENPVEGAREKHRVPSWIWHFASDGELSKDKVLYEGTSFSALTVFQPLTFSYARIKRWREEILLLQEEMRRCLVTLRWQAESWEKKANIDTFEGERRVPAHMPMGKLQSDPEDIVVEHFSSSDVEIVGARSDDEVEDESSEEGEEVEALVDDDNHDDEEEDDEECEEDVPEDDEEIMEGDEDKAPTNYYTITENLYLIGYGY</sequence>
<name>A0A4S8KS61_DENBC</name>
<dbReference type="Proteomes" id="UP000297245">
    <property type="component" value="Unassembled WGS sequence"/>
</dbReference>
<evidence type="ECO:0000313" key="5">
    <source>
        <dbReference type="Proteomes" id="UP000297245"/>
    </source>
</evidence>
<dbReference type="OrthoDB" id="10063408at2759"/>
<keyword evidence="5" id="KW-1185">Reference proteome</keyword>
<keyword evidence="1" id="KW-0175">Coiled coil</keyword>
<dbReference type="PANTHER" id="PTHR33104">
    <property type="entry name" value="SI:DKEY-29D5.2"/>
    <property type="match status" value="1"/>
</dbReference>
<dbReference type="Pfam" id="PF18803">
    <property type="entry name" value="CxC2"/>
    <property type="match status" value="1"/>
</dbReference>
<feature type="domain" description="CxC2-like cysteine cluster KDZ transposase-associated" evidence="3">
    <location>
        <begin position="201"/>
        <end position="315"/>
    </location>
</feature>
<evidence type="ECO:0000313" key="4">
    <source>
        <dbReference type="EMBL" id="THU78218.1"/>
    </source>
</evidence>
<dbReference type="InterPro" id="IPR040521">
    <property type="entry name" value="KDZ"/>
</dbReference>
<evidence type="ECO:0000256" key="1">
    <source>
        <dbReference type="SAM" id="Coils"/>
    </source>
</evidence>
<evidence type="ECO:0000259" key="3">
    <source>
        <dbReference type="Pfam" id="PF18803"/>
    </source>
</evidence>
<protein>
    <recommendedName>
        <fullName evidence="3">CxC2-like cysteine cluster KDZ transposase-associated domain-containing protein</fullName>
    </recommendedName>
</protein>
<dbReference type="InterPro" id="IPR041457">
    <property type="entry name" value="CxC2_KDZ-assoc"/>
</dbReference>
<accession>A0A4S8KS61</accession>
<evidence type="ECO:0000256" key="2">
    <source>
        <dbReference type="SAM" id="MobiDB-lite"/>
    </source>
</evidence>
<organism evidence="4 5">
    <name type="scientific">Dendrothele bispora (strain CBS 962.96)</name>
    <dbReference type="NCBI Taxonomy" id="1314807"/>
    <lineage>
        <taxon>Eukaryota</taxon>
        <taxon>Fungi</taxon>
        <taxon>Dikarya</taxon>
        <taxon>Basidiomycota</taxon>
        <taxon>Agaricomycotina</taxon>
        <taxon>Agaricomycetes</taxon>
        <taxon>Agaricomycetidae</taxon>
        <taxon>Agaricales</taxon>
        <taxon>Agaricales incertae sedis</taxon>
        <taxon>Dendrothele</taxon>
    </lineage>
</organism>
<feature type="region of interest" description="Disordered" evidence="2">
    <location>
        <begin position="1078"/>
        <end position="1136"/>
    </location>
</feature>
<feature type="compositionally biased region" description="Acidic residues" evidence="2">
    <location>
        <begin position="1084"/>
        <end position="1132"/>
    </location>
</feature>
<proteinExistence type="predicted"/>
<dbReference type="AlphaFoldDB" id="A0A4S8KS61"/>
<feature type="coiled-coil region" evidence="1">
    <location>
        <begin position="688"/>
        <end position="727"/>
    </location>
</feature>
<dbReference type="PANTHER" id="PTHR33104:SF2">
    <property type="entry name" value="CXC3 LIKE CYSTEINE CLUSTER DOMAIN-CONTAINING PROTEIN"/>
    <property type="match status" value="1"/>
</dbReference>